<dbReference type="GO" id="GO:0030288">
    <property type="term" value="C:outer membrane-bounded periplasmic space"/>
    <property type="evidence" value="ECO:0007669"/>
    <property type="project" value="UniProtKB-UniRule"/>
</dbReference>
<dbReference type="InterPro" id="IPR019734">
    <property type="entry name" value="TPR_rpt"/>
</dbReference>
<evidence type="ECO:0000313" key="4">
    <source>
        <dbReference type="Proteomes" id="UP000184485"/>
    </source>
</evidence>
<name>A0A1M5MB09_9HYPH</name>
<dbReference type="STRING" id="1122133.SAMN02745157_4726"/>
<evidence type="ECO:0000256" key="1">
    <source>
        <dbReference type="HAMAP-Rule" id="MF_02066"/>
    </source>
</evidence>
<dbReference type="GO" id="GO:0043093">
    <property type="term" value="P:FtsZ-dependent cytokinesis"/>
    <property type="evidence" value="ECO:0007669"/>
    <property type="project" value="UniProtKB-UniRule"/>
</dbReference>
<dbReference type="Proteomes" id="UP000184485">
    <property type="component" value="Unassembled WGS sequence"/>
</dbReference>
<dbReference type="OrthoDB" id="7185608at2"/>
<protein>
    <recommendedName>
        <fullName evidence="1">Cell division coordinator CpoB</fullName>
    </recommendedName>
</protein>
<feature type="compositionally biased region" description="Low complexity" evidence="2">
    <location>
        <begin position="119"/>
        <end position="140"/>
    </location>
</feature>
<dbReference type="Gene3D" id="1.25.40.10">
    <property type="entry name" value="Tetratricopeptide repeat domain"/>
    <property type="match status" value="1"/>
</dbReference>
<dbReference type="NCBIfam" id="TIGR02795">
    <property type="entry name" value="tol_pal_ybgF"/>
    <property type="match status" value="1"/>
</dbReference>
<dbReference type="EMBL" id="FQUP01000007">
    <property type="protein sequence ID" value="SHG73893.1"/>
    <property type="molecule type" value="Genomic_DNA"/>
</dbReference>
<feature type="region of interest" description="Disordered" evidence="2">
    <location>
        <begin position="110"/>
        <end position="183"/>
    </location>
</feature>
<reference evidence="3 4" key="1">
    <citation type="submission" date="2016-11" db="EMBL/GenBank/DDBJ databases">
        <authorList>
            <person name="Jaros S."/>
            <person name="Januszkiewicz K."/>
            <person name="Wedrychowicz H."/>
        </authorList>
    </citation>
    <scope>NUCLEOTIDE SEQUENCE [LARGE SCALE GENOMIC DNA]</scope>
    <source>
        <strain evidence="3 4">DSM 19436</strain>
    </source>
</reference>
<feature type="compositionally biased region" description="Low complexity" evidence="2">
    <location>
        <begin position="56"/>
        <end position="74"/>
    </location>
</feature>
<evidence type="ECO:0000256" key="2">
    <source>
        <dbReference type="SAM" id="MobiDB-lite"/>
    </source>
</evidence>
<dbReference type="SUPFAM" id="SSF48452">
    <property type="entry name" value="TPR-like"/>
    <property type="match status" value="1"/>
</dbReference>
<dbReference type="Pfam" id="PF13432">
    <property type="entry name" value="TPR_16"/>
    <property type="match status" value="1"/>
</dbReference>
<sequence precursor="true">MTTRDTFLAVALGAMVLASSAPAHAGLFDIFKREQQVPEQNAPAPPSSVGGGGDMTGTPGFSAQAASPSSEAQVAMRMDRMEQQMRQMTGQIEELTFQLNQLQAQIRATQGGTPGNRKAAAAAPVAPALRPSASPTAAAPGPDPIGQAIGSASPSATQGVAPADAGGPGTPPRPLGQLPASESGQPLDLATLAAPAATPSPAPAPSGNSRNDYDAAYDLVLKGDYDVAENAFQLFLANYPGDALAPDAQFWIGESLYQRSDFRGAADAFLTGYQQYPKSAKAPDMLLKLGLSLVGLGQRDAACGTYAEILKKYPKASNALMQRVKTEQASASC</sequence>
<dbReference type="AlphaFoldDB" id="A0A1M5MB09"/>
<keyword evidence="1" id="KW-0574">Periplasm</keyword>
<evidence type="ECO:0000313" key="3">
    <source>
        <dbReference type="EMBL" id="SHG73893.1"/>
    </source>
</evidence>
<organism evidence="3 4">
    <name type="scientific">Kaistia soli DSM 19436</name>
    <dbReference type="NCBI Taxonomy" id="1122133"/>
    <lineage>
        <taxon>Bacteria</taxon>
        <taxon>Pseudomonadati</taxon>
        <taxon>Pseudomonadota</taxon>
        <taxon>Alphaproteobacteria</taxon>
        <taxon>Hyphomicrobiales</taxon>
        <taxon>Kaistiaceae</taxon>
        <taxon>Kaistia</taxon>
    </lineage>
</organism>
<feature type="signal peptide" evidence="1">
    <location>
        <begin position="1"/>
        <end position="25"/>
    </location>
</feature>
<feature type="region of interest" description="Disordered" evidence="2">
    <location>
        <begin position="36"/>
        <end position="74"/>
    </location>
</feature>
<dbReference type="InterPro" id="IPR011990">
    <property type="entry name" value="TPR-like_helical_dom_sf"/>
</dbReference>
<keyword evidence="4" id="KW-1185">Reference proteome</keyword>
<keyword evidence="1" id="KW-0131">Cell cycle</keyword>
<dbReference type="HAMAP" id="MF_02066">
    <property type="entry name" value="CpoB"/>
    <property type="match status" value="1"/>
</dbReference>
<comment type="similarity">
    <text evidence="1">Belongs to the CpoB family.</text>
</comment>
<feature type="chain" id="PRO_5013409949" description="Cell division coordinator CpoB" evidence="1">
    <location>
        <begin position="26"/>
        <end position="333"/>
    </location>
</feature>
<proteinExistence type="inferred from homology"/>
<comment type="function">
    <text evidence="1">Mediates coordination of peptidoglycan synthesis and outer membrane constriction during cell division.</text>
</comment>
<dbReference type="Pfam" id="PF13174">
    <property type="entry name" value="TPR_6"/>
    <property type="match status" value="1"/>
</dbReference>
<dbReference type="RefSeq" id="WP_073058028.1">
    <property type="nucleotide sequence ID" value="NZ_FQUP01000007.1"/>
</dbReference>
<accession>A0A1M5MB09</accession>
<keyword evidence="1" id="KW-0175">Coiled coil</keyword>
<feature type="coiled-coil region" evidence="1">
    <location>
        <begin position="78"/>
        <end position="105"/>
    </location>
</feature>
<comment type="subcellular location">
    <subcellularLocation>
        <location evidence="1">Periplasm</location>
    </subcellularLocation>
</comment>
<gene>
    <name evidence="1" type="primary">cpoB</name>
    <name evidence="3" type="ORF">SAMN02745157_4726</name>
</gene>
<keyword evidence="1" id="KW-0132">Cell division</keyword>
<keyword evidence="1" id="KW-0732">Signal</keyword>
<dbReference type="InterPro" id="IPR034706">
    <property type="entry name" value="CpoB"/>
</dbReference>
<dbReference type="InterPro" id="IPR014162">
    <property type="entry name" value="CpoB_C"/>
</dbReference>